<evidence type="ECO:0000259" key="1">
    <source>
        <dbReference type="Pfam" id="PF13086"/>
    </source>
</evidence>
<protein>
    <submittedName>
        <fullName evidence="2">14361_t:CDS:1</fullName>
    </submittedName>
</protein>
<dbReference type="OrthoDB" id="6513042at2759"/>
<dbReference type="InterPro" id="IPR045055">
    <property type="entry name" value="DNA2/NAM7-like"/>
</dbReference>
<dbReference type="GO" id="GO:0003724">
    <property type="term" value="F:RNA helicase activity"/>
    <property type="evidence" value="ECO:0007669"/>
    <property type="project" value="TreeGrafter"/>
</dbReference>
<dbReference type="InterPro" id="IPR041677">
    <property type="entry name" value="DNA2/NAM7_AAA_11"/>
</dbReference>
<proteinExistence type="predicted"/>
<dbReference type="PANTHER" id="PTHR10887">
    <property type="entry name" value="DNA2/NAM7 HELICASE FAMILY"/>
    <property type="match status" value="1"/>
</dbReference>
<dbReference type="InterPro" id="IPR027417">
    <property type="entry name" value="P-loop_NTPase"/>
</dbReference>
<dbReference type="Pfam" id="PF13086">
    <property type="entry name" value="AAA_11"/>
    <property type="match status" value="1"/>
</dbReference>
<evidence type="ECO:0000313" key="3">
    <source>
        <dbReference type="Proteomes" id="UP000789759"/>
    </source>
</evidence>
<name>A0A9N9PH70_9GLOM</name>
<reference evidence="2" key="1">
    <citation type="submission" date="2021-06" db="EMBL/GenBank/DDBJ databases">
        <authorList>
            <person name="Kallberg Y."/>
            <person name="Tangrot J."/>
            <person name="Rosling A."/>
        </authorList>
    </citation>
    <scope>NUCLEOTIDE SEQUENCE</scope>
    <source>
        <strain evidence="2">FL966</strain>
    </source>
</reference>
<gene>
    <name evidence="2" type="ORF">CPELLU_LOCUS19198</name>
</gene>
<feature type="domain" description="DNA2/NAM7 helicase helicase" evidence="1">
    <location>
        <begin position="8"/>
        <end position="74"/>
    </location>
</feature>
<sequence>FSAPNLPELNHSQVYAVKSILQKPLSLIQGPSRTGKTITSATIVYYLAKMNPDQVLVCALSNIAVDQLTEKIHAIRLKVVCLTAKSHKALDLPESSSSDKKKYKALKCACEREILQNANVILCTCVGARDPCLSKFKFRTELIDKAI</sequence>
<dbReference type="SUPFAM" id="SSF52540">
    <property type="entry name" value="P-loop containing nucleoside triphosphate hydrolases"/>
    <property type="match status" value="1"/>
</dbReference>
<dbReference type="Gene3D" id="3.40.50.300">
    <property type="entry name" value="P-loop containing nucleotide triphosphate hydrolases"/>
    <property type="match status" value="1"/>
</dbReference>
<keyword evidence="3" id="KW-1185">Reference proteome</keyword>
<feature type="non-terminal residue" evidence="2">
    <location>
        <position position="1"/>
    </location>
</feature>
<evidence type="ECO:0000313" key="2">
    <source>
        <dbReference type="EMBL" id="CAG8816033.1"/>
    </source>
</evidence>
<dbReference type="EMBL" id="CAJVQA010043782">
    <property type="protein sequence ID" value="CAG8816033.1"/>
    <property type="molecule type" value="Genomic_DNA"/>
</dbReference>
<dbReference type="AlphaFoldDB" id="A0A9N9PH70"/>
<comment type="caution">
    <text evidence="2">The sequence shown here is derived from an EMBL/GenBank/DDBJ whole genome shotgun (WGS) entry which is preliminary data.</text>
</comment>
<dbReference type="GO" id="GO:0005737">
    <property type="term" value="C:cytoplasm"/>
    <property type="evidence" value="ECO:0007669"/>
    <property type="project" value="TreeGrafter"/>
</dbReference>
<accession>A0A9N9PH70</accession>
<dbReference type="Proteomes" id="UP000789759">
    <property type="component" value="Unassembled WGS sequence"/>
</dbReference>
<organism evidence="2 3">
    <name type="scientific">Cetraspora pellucida</name>
    <dbReference type="NCBI Taxonomy" id="1433469"/>
    <lineage>
        <taxon>Eukaryota</taxon>
        <taxon>Fungi</taxon>
        <taxon>Fungi incertae sedis</taxon>
        <taxon>Mucoromycota</taxon>
        <taxon>Glomeromycotina</taxon>
        <taxon>Glomeromycetes</taxon>
        <taxon>Diversisporales</taxon>
        <taxon>Gigasporaceae</taxon>
        <taxon>Cetraspora</taxon>
    </lineage>
</organism>
<dbReference type="PANTHER" id="PTHR10887:SF364">
    <property type="entry name" value="REGULATOR OF NONSENSE TRANSCRIPTS 1"/>
    <property type="match status" value="1"/>
</dbReference>
<dbReference type="GO" id="GO:0000184">
    <property type="term" value="P:nuclear-transcribed mRNA catabolic process, nonsense-mediated decay"/>
    <property type="evidence" value="ECO:0007669"/>
    <property type="project" value="TreeGrafter"/>
</dbReference>